<reference evidence="2" key="1">
    <citation type="submission" date="2019-08" db="EMBL/GenBank/DDBJ databases">
        <authorList>
            <person name="Kucharzyk K."/>
            <person name="Murdoch R.W."/>
            <person name="Higgins S."/>
            <person name="Loffler F."/>
        </authorList>
    </citation>
    <scope>NUCLEOTIDE SEQUENCE</scope>
</reference>
<gene>
    <name evidence="2" type="ORF">SDC9_210437</name>
</gene>
<keyword evidence="1" id="KW-0472">Membrane</keyword>
<accession>A0A645JR75</accession>
<organism evidence="2">
    <name type="scientific">bioreactor metagenome</name>
    <dbReference type="NCBI Taxonomy" id="1076179"/>
    <lineage>
        <taxon>unclassified sequences</taxon>
        <taxon>metagenomes</taxon>
        <taxon>ecological metagenomes</taxon>
    </lineage>
</organism>
<evidence type="ECO:0000256" key="1">
    <source>
        <dbReference type="SAM" id="Phobius"/>
    </source>
</evidence>
<evidence type="ECO:0000313" key="2">
    <source>
        <dbReference type="EMBL" id="MPN62684.1"/>
    </source>
</evidence>
<protein>
    <submittedName>
        <fullName evidence="2">Uncharacterized protein</fullName>
    </submittedName>
</protein>
<keyword evidence="1" id="KW-1133">Transmembrane helix</keyword>
<dbReference type="EMBL" id="VSSQ01141068">
    <property type="protein sequence ID" value="MPN62684.1"/>
    <property type="molecule type" value="Genomic_DNA"/>
</dbReference>
<name>A0A645JR75_9ZZZZ</name>
<proteinExistence type="predicted"/>
<keyword evidence="1" id="KW-0812">Transmembrane</keyword>
<sequence length="61" mass="6530">MFCVWGFGGDANETKRNWARSRLIWLGIGVALSIIGFLIGVGLAGAVASAFSELTSYMALY</sequence>
<comment type="caution">
    <text evidence="2">The sequence shown here is derived from an EMBL/GenBank/DDBJ whole genome shotgun (WGS) entry which is preliminary data.</text>
</comment>
<feature type="transmembrane region" description="Helical" evidence="1">
    <location>
        <begin position="23"/>
        <end position="51"/>
    </location>
</feature>
<dbReference type="AlphaFoldDB" id="A0A645JR75"/>